<organism evidence="2 3">
    <name type="scientific">Eumeta variegata</name>
    <name type="common">Bagworm moth</name>
    <name type="synonym">Eumeta japonica</name>
    <dbReference type="NCBI Taxonomy" id="151549"/>
    <lineage>
        <taxon>Eukaryota</taxon>
        <taxon>Metazoa</taxon>
        <taxon>Ecdysozoa</taxon>
        <taxon>Arthropoda</taxon>
        <taxon>Hexapoda</taxon>
        <taxon>Insecta</taxon>
        <taxon>Pterygota</taxon>
        <taxon>Neoptera</taxon>
        <taxon>Endopterygota</taxon>
        <taxon>Lepidoptera</taxon>
        <taxon>Glossata</taxon>
        <taxon>Ditrysia</taxon>
        <taxon>Tineoidea</taxon>
        <taxon>Psychidae</taxon>
        <taxon>Oiketicinae</taxon>
        <taxon>Eumeta</taxon>
    </lineage>
</organism>
<feature type="region of interest" description="Disordered" evidence="1">
    <location>
        <begin position="1"/>
        <end position="52"/>
    </location>
</feature>
<proteinExistence type="predicted"/>
<feature type="compositionally biased region" description="Low complexity" evidence="1">
    <location>
        <begin position="1"/>
        <end position="10"/>
    </location>
</feature>
<reference evidence="2 3" key="1">
    <citation type="journal article" date="2019" name="Commun. Biol.">
        <title>The bagworm genome reveals a unique fibroin gene that provides high tensile strength.</title>
        <authorList>
            <person name="Kono N."/>
            <person name="Nakamura H."/>
            <person name="Ohtoshi R."/>
            <person name="Tomita M."/>
            <person name="Numata K."/>
            <person name="Arakawa K."/>
        </authorList>
    </citation>
    <scope>NUCLEOTIDE SEQUENCE [LARGE SCALE GENOMIC DNA]</scope>
</reference>
<evidence type="ECO:0000256" key="1">
    <source>
        <dbReference type="SAM" id="MobiDB-lite"/>
    </source>
</evidence>
<dbReference type="Proteomes" id="UP000299102">
    <property type="component" value="Unassembled WGS sequence"/>
</dbReference>
<keyword evidence="3" id="KW-1185">Reference proteome</keyword>
<dbReference type="EMBL" id="BGZK01000484">
    <property type="protein sequence ID" value="GBP46472.1"/>
    <property type="molecule type" value="Genomic_DNA"/>
</dbReference>
<evidence type="ECO:0000313" key="3">
    <source>
        <dbReference type="Proteomes" id="UP000299102"/>
    </source>
</evidence>
<accession>A0A4C1W7F4</accession>
<evidence type="ECO:0000313" key="2">
    <source>
        <dbReference type="EMBL" id="GBP46472.1"/>
    </source>
</evidence>
<gene>
    <name evidence="2" type="ORF">EVAR_28051_1</name>
</gene>
<sequence length="112" mass="12409">MLIDSSSSSSLNLQSVAMTERDKSRYTEGERKYRRESETDEESRRIKTTFCPTPPARARAALCPGLCASGGGPGHDGCLPSPEPRRDLYRFPALEIIAPLVDFLRPSNICCF</sequence>
<feature type="compositionally biased region" description="Basic and acidic residues" evidence="1">
    <location>
        <begin position="19"/>
        <end position="45"/>
    </location>
</feature>
<dbReference type="AlphaFoldDB" id="A0A4C1W7F4"/>
<name>A0A4C1W7F4_EUMVA</name>
<comment type="caution">
    <text evidence="2">The sequence shown here is derived from an EMBL/GenBank/DDBJ whole genome shotgun (WGS) entry which is preliminary data.</text>
</comment>
<protein>
    <submittedName>
        <fullName evidence="2">Uncharacterized protein</fullName>
    </submittedName>
</protein>